<dbReference type="InterPro" id="IPR045508">
    <property type="entry name" value="DUF6482"/>
</dbReference>
<sequence length="96" mass="10494">MNLHELSVRSRAGDINAVDLVCLEGGIYLLEVKTGARTHPLLDAAGQPLHLRSLEHARQVLHGLPLTLHLDQAEAGEEMCGMADSDHTRLARTLPR</sequence>
<evidence type="ECO:0000313" key="2">
    <source>
        <dbReference type="Proteomes" id="UP000611945"/>
    </source>
</evidence>
<reference evidence="1 2" key="1">
    <citation type="submission" date="2020-08" db="EMBL/GenBank/DDBJ databases">
        <title>A Genomic Blueprint of the Chicken Gut Microbiome.</title>
        <authorList>
            <person name="Gilroy R."/>
            <person name="Ravi A."/>
            <person name="Getino M."/>
            <person name="Pursley I."/>
            <person name="Horton D.L."/>
            <person name="Alikhan N.-F."/>
            <person name="Baker D."/>
            <person name="Gharbi K."/>
            <person name="Hall N."/>
            <person name="Watson M."/>
            <person name="Adriaenssens E.M."/>
            <person name="Foster-Nyarko E."/>
            <person name="Jarju S."/>
            <person name="Secka A."/>
            <person name="Antonio M."/>
            <person name="Oren A."/>
            <person name="Chaudhuri R."/>
            <person name="La Ragione R.M."/>
            <person name="Hildebrand F."/>
            <person name="Pallen M.J."/>
        </authorList>
    </citation>
    <scope>NUCLEOTIDE SEQUENCE [LARGE SCALE GENOMIC DNA]</scope>
    <source>
        <strain evidence="1 2">Sa2CUA2</strain>
    </source>
</reference>
<dbReference type="RefSeq" id="WP_251836538.1">
    <property type="nucleotide sequence ID" value="NZ_JACSQG010000005.1"/>
</dbReference>
<evidence type="ECO:0008006" key="3">
    <source>
        <dbReference type="Google" id="ProtNLM"/>
    </source>
</evidence>
<accession>A0ABR8TPR7</accession>
<gene>
    <name evidence="1" type="ORF">H9642_11225</name>
</gene>
<protein>
    <recommendedName>
        <fullName evidence="3">Cation transporter</fullName>
    </recommendedName>
</protein>
<proteinExistence type="predicted"/>
<dbReference type="EMBL" id="JACSQG010000005">
    <property type="protein sequence ID" value="MBD7977761.1"/>
    <property type="molecule type" value="Genomic_DNA"/>
</dbReference>
<dbReference type="Proteomes" id="UP000611945">
    <property type="component" value="Unassembled WGS sequence"/>
</dbReference>
<dbReference type="Pfam" id="PF20090">
    <property type="entry name" value="DUF6482"/>
    <property type="match status" value="1"/>
</dbReference>
<comment type="caution">
    <text evidence="1">The sequence shown here is derived from an EMBL/GenBank/DDBJ whole genome shotgun (WGS) entry which is preliminary data.</text>
</comment>
<evidence type="ECO:0000313" key="1">
    <source>
        <dbReference type="EMBL" id="MBD7977761.1"/>
    </source>
</evidence>
<organism evidence="1 2">
    <name type="scientific">Serpens gallinarum</name>
    <dbReference type="NCBI Taxonomy" id="2763075"/>
    <lineage>
        <taxon>Bacteria</taxon>
        <taxon>Pseudomonadati</taxon>
        <taxon>Pseudomonadota</taxon>
        <taxon>Gammaproteobacteria</taxon>
        <taxon>Pseudomonadales</taxon>
        <taxon>Pseudomonadaceae</taxon>
        <taxon>Pseudomonas</taxon>
    </lineage>
</organism>
<keyword evidence="2" id="KW-1185">Reference proteome</keyword>
<name>A0ABR8TPR7_9PSED</name>